<keyword evidence="2" id="KW-1185">Reference proteome</keyword>
<protein>
    <submittedName>
        <fullName evidence="1">Uncharacterized protein</fullName>
    </submittedName>
</protein>
<gene>
    <name evidence="1" type="ORF">BT67DRAFT_4688</name>
</gene>
<dbReference type="EMBL" id="MU853401">
    <property type="protein sequence ID" value="KAK4138251.1"/>
    <property type="molecule type" value="Genomic_DNA"/>
</dbReference>
<organism evidence="1 2">
    <name type="scientific">Trichocladium antarcticum</name>
    <dbReference type="NCBI Taxonomy" id="1450529"/>
    <lineage>
        <taxon>Eukaryota</taxon>
        <taxon>Fungi</taxon>
        <taxon>Dikarya</taxon>
        <taxon>Ascomycota</taxon>
        <taxon>Pezizomycotina</taxon>
        <taxon>Sordariomycetes</taxon>
        <taxon>Sordariomycetidae</taxon>
        <taxon>Sordariales</taxon>
        <taxon>Chaetomiaceae</taxon>
        <taxon>Trichocladium</taxon>
    </lineage>
</organism>
<name>A0AAN6USZ3_9PEZI</name>
<reference evidence="1" key="2">
    <citation type="submission" date="2023-05" db="EMBL/GenBank/DDBJ databases">
        <authorList>
            <consortium name="Lawrence Berkeley National Laboratory"/>
            <person name="Steindorff A."/>
            <person name="Hensen N."/>
            <person name="Bonometti L."/>
            <person name="Westerberg I."/>
            <person name="Brannstrom I.O."/>
            <person name="Guillou S."/>
            <person name="Cros-Aarteil S."/>
            <person name="Calhoun S."/>
            <person name="Haridas S."/>
            <person name="Kuo A."/>
            <person name="Mondo S."/>
            <person name="Pangilinan J."/>
            <person name="Riley R."/>
            <person name="Labutti K."/>
            <person name="Andreopoulos B."/>
            <person name="Lipzen A."/>
            <person name="Chen C."/>
            <person name="Yanf M."/>
            <person name="Daum C."/>
            <person name="Ng V."/>
            <person name="Clum A."/>
            <person name="Ohm R."/>
            <person name="Martin F."/>
            <person name="Silar P."/>
            <person name="Natvig D."/>
            <person name="Lalanne C."/>
            <person name="Gautier V."/>
            <person name="Ament-Velasquez S.L."/>
            <person name="Kruys A."/>
            <person name="Hutchinson M.I."/>
            <person name="Powell A.J."/>
            <person name="Barry K."/>
            <person name="Miller A.N."/>
            <person name="Grigoriev I.V."/>
            <person name="Debuchy R."/>
            <person name="Gladieux P."/>
            <person name="Thoren M.H."/>
            <person name="Johannesson H."/>
        </authorList>
    </citation>
    <scope>NUCLEOTIDE SEQUENCE</scope>
    <source>
        <strain evidence="1">CBS 123565</strain>
    </source>
</reference>
<dbReference type="Proteomes" id="UP001304895">
    <property type="component" value="Unassembled WGS sequence"/>
</dbReference>
<sequence length="361" mass="39613">MVFGSLSKFGKAVPVGRAERRGKHGNAPGWYPYTARWQLVDLGRHGPNGQDPGRFSLISRPVAIPAFAPDGMANTRGQDWMDAAIVRAPAAWKPRAKTCVIAISRKHVLPDEIPFAFLDRGRLRNDCKRRRRQRPDVGHKRVADLLVGLRNSAAQESNDKACCVPLDPVYHASTHSLQDPQLGFDGKFLLQAEGLGGQSPAAAEWDLKANAEKAYARMVELWPELFEEETAQQQASQESVLGSSRFVSRCTIRSGFTGLYLLTETAAEQQRSSAAMEYGRVEFVRQRRAEHLKRGWNGCSVKPAKVRLRGGANQQAGQGRTHKGRYITNLGRLFGVPAAVINANCGGTEETGQDPLSVTGT</sequence>
<evidence type="ECO:0000313" key="2">
    <source>
        <dbReference type="Proteomes" id="UP001304895"/>
    </source>
</evidence>
<dbReference type="AlphaFoldDB" id="A0AAN6USZ3"/>
<proteinExistence type="predicted"/>
<comment type="caution">
    <text evidence="1">The sequence shown here is derived from an EMBL/GenBank/DDBJ whole genome shotgun (WGS) entry which is preliminary data.</text>
</comment>
<evidence type="ECO:0000313" key="1">
    <source>
        <dbReference type="EMBL" id="KAK4138251.1"/>
    </source>
</evidence>
<accession>A0AAN6USZ3</accession>
<reference evidence="1" key="1">
    <citation type="journal article" date="2023" name="Mol. Phylogenet. Evol.">
        <title>Genome-scale phylogeny and comparative genomics of the fungal order Sordariales.</title>
        <authorList>
            <person name="Hensen N."/>
            <person name="Bonometti L."/>
            <person name="Westerberg I."/>
            <person name="Brannstrom I.O."/>
            <person name="Guillou S."/>
            <person name="Cros-Aarteil S."/>
            <person name="Calhoun S."/>
            <person name="Haridas S."/>
            <person name="Kuo A."/>
            <person name="Mondo S."/>
            <person name="Pangilinan J."/>
            <person name="Riley R."/>
            <person name="LaButti K."/>
            <person name="Andreopoulos B."/>
            <person name="Lipzen A."/>
            <person name="Chen C."/>
            <person name="Yan M."/>
            <person name="Daum C."/>
            <person name="Ng V."/>
            <person name="Clum A."/>
            <person name="Steindorff A."/>
            <person name="Ohm R.A."/>
            <person name="Martin F."/>
            <person name="Silar P."/>
            <person name="Natvig D.O."/>
            <person name="Lalanne C."/>
            <person name="Gautier V."/>
            <person name="Ament-Velasquez S.L."/>
            <person name="Kruys A."/>
            <person name="Hutchinson M.I."/>
            <person name="Powell A.J."/>
            <person name="Barry K."/>
            <person name="Miller A.N."/>
            <person name="Grigoriev I.V."/>
            <person name="Debuchy R."/>
            <person name="Gladieux P."/>
            <person name="Hiltunen Thoren M."/>
            <person name="Johannesson H."/>
        </authorList>
    </citation>
    <scope>NUCLEOTIDE SEQUENCE</scope>
    <source>
        <strain evidence="1">CBS 123565</strain>
    </source>
</reference>